<evidence type="ECO:0000313" key="1">
    <source>
        <dbReference type="EMBL" id="KKL82291.1"/>
    </source>
</evidence>
<accession>A0A0F9FVJ7</accession>
<proteinExistence type="predicted"/>
<sequence length="293" mass="33032">MRRPAARKFGIGVTVILLATILSLTAIPQVMRVRSRSAGLTAIVFGKRITEPAAQAIPGIEATPRDLQLSRLMGQIRREVIAHWSKKLPELTQEQVDQAAANFAAIMGMTDEMVVSAVRQEKELLAHLVEYYAPRRPGEPPYALPEFSDKHPEIWKAYMGAYPDIHKVRARLRELDTLPGATALCGYAGRINPRMQQIASHLYGQDALHVLDGEIAIQRIVRRKERKLFDVSDEVLRDSLKTGKASALLYRYMLAQVRAGKNIRIPHSDTKDLIMRRLEARAPVQTNWEETKN</sequence>
<gene>
    <name evidence="1" type="ORF">LCGC14_1986250</name>
</gene>
<protein>
    <submittedName>
        <fullName evidence="1">Uncharacterized protein</fullName>
    </submittedName>
</protein>
<comment type="caution">
    <text evidence="1">The sequence shown here is derived from an EMBL/GenBank/DDBJ whole genome shotgun (WGS) entry which is preliminary data.</text>
</comment>
<reference evidence="1" key="1">
    <citation type="journal article" date="2015" name="Nature">
        <title>Complex archaea that bridge the gap between prokaryotes and eukaryotes.</title>
        <authorList>
            <person name="Spang A."/>
            <person name="Saw J.H."/>
            <person name="Jorgensen S.L."/>
            <person name="Zaremba-Niedzwiedzka K."/>
            <person name="Martijn J."/>
            <person name="Lind A.E."/>
            <person name="van Eijk R."/>
            <person name="Schleper C."/>
            <person name="Guy L."/>
            <person name="Ettema T.J."/>
        </authorList>
    </citation>
    <scope>NUCLEOTIDE SEQUENCE</scope>
</reference>
<name>A0A0F9FVJ7_9ZZZZ</name>
<dbReference type="EMBL" id="LAZR01022313">
    <property type="protein sequence ID" value="KKL82291.1"/>
    <property type="molecule type" value="Genomic_DNA"/>
</dbReference>
<organism evidence="1">
    <name type="scientific">marine sediment metagenome</name>
    <dbReference type="NCBI Taxonomy" id="412755"/>
    <lineage>
        <taxon>unclassified sequences</taxon>
        <taxon>metagenomes</taxon>
        <taxon>ecological metagenomes</taxon>
    </lineage>
</organism>
<dbReference type="AlphaFoldDB" id="A0A0F9FVJ7"/>